<feature type="compositionally biased region" description="Basic and acidic residues" evidence="1">
    <location>
        <begin position="14"/>
        <end position="23"/>
    </location>
</feature>
<feature type="compositionally biased region" description="Low complexity" evidence="1">
    <location>
        <begin position="166"/>
        <end position="181"/>
    </location>
</feature>
<gene>
    <name evidence="2" type="ORF">G3446_18935</name>
</gene>
<dbReference type="AlphaFoldDB" id="A0A6M0K5Q9"/>
<dbReference type="InterPro" id="IPR034904">
    <property type="entry name" value="FSCA_dom_sf"/>
</dbReference>
<dbReference type="Proteomes" id="UP000483379">
    <property type="component" value="Unassembled WGS sequence"/>
</dbReference>
<dbReference type="SUPFAM" id="SSF117916">
    <property type="entry name" value="Fe-S cluster assembly (FSCA) domain-like"/>
    <property type="match status" value="1"/>
</dbReference>
<sequence>MQAGSRRHSGLHGGEARTRDPLRRGGRRAARRAGLCLRHRHPLCGGRPRLRDGHPALGPGRAPLRPQPRHRHLWRAGGGPRAATGGEDRHHHRRAAQGHGATPAAQRRDRQEARRHAPGASPFLRPTERADRAIRPCRRRQLRHHRPHRLPLVRAQRQARLRAGEPRGLPAPSAPGPAFGRAARRARPPEHGAVSIRFVGSCANCPYSMLTLENLIKPTLAGIPGVERVEHRSFIRDGEAARIGARRVDTSGLALGTPAPGVKTRDAAELPA</sequence>
<feature type="region of interest" description="Disordered" evidence="1">
    <location>
        <begin position="162"/>
        <end position="186"/>
    </location>
</feature>
<protein>
    <submittedName>
        <fullName evidence="2">NifU family protein</fullName>
    </submittedName>
</protein>
<evidence type="ECO:0000256" key="1">
    <source>
        <dbReference type="SAM" id="MobiDB-lite"/>
    </source>
</evidence>
<comment type="caution">
    <text evidence="2">The sequence shown here is derived from an EMBL/GenBank/DDBJ whole genome shotgun (WGS) entry which is preliminary data.</text>
</comment>
<keyword evidence="3" id="KW-1185">Reference proteome</keyword>
<feature type="region of interest" description="Disordered" evidence="1">
    <location>
        <begin position="1"/>
        <end position="131"/>
    </location>
</feature>
<proteinExistence type="predicted"/>
<feature type="compositionally biased region" description="Basic and acidic residues" evidence="1">
    <location>
        <begin position="106"/>
        <end position="115"/>
    </location>
</feature>
<dbReference type="EMBL" id="JAAIJQ010000067">
    <property type="protein sequence ID" value="NEV63937.1"/>
    <property type="molecule type" value="Genomic_DNA"/>
</dbReference>
<accession>A0A6M0K5Q9</accession>
<dbReference type="Gene3D" id="3.30.300.130">
    <property type="entry name" value="Fe-S cluster assembly (FSCA)"/>
    <property type="match status" value="1"/>
</dbReference>
<evidence type="ECO:0000313" key="3">
    <source>
        <dbReference type="Proteomes" id="UP000483379"/>
    </source>
</evidence>
<name>A0A6M0K5Q9_9GAMM</name>
<feature type="compositionally biased region" description="Basic and acidic residues" evidence="1">
    <location>
        <begin position="263"/>
        <end position="272"/>
    </location>
</feature>
<feature type="region of interest" description="Disordered" evidence="1">
    <location>
        <begin position="251"/>
        <end position="272"/>
    </location>
</feature>
<feature type="compositionally biased region" description="Basic residues" evidence="1">
    <location>
        <begin position="24"/>
        <end position="42"/>
    </location>
</feature>
<feature type="compositionally biased region" description="Basic residues" evidence="1">
    <location>
        <begin position="1"/>
        <end position="10"/>
    </location>
</feature>
<reference evidence="2 3" key="1">
    <citation type="submission" date="2020-02" db="EMBL/GenBank/DDBJ databases">
        <title>Genome sequences of Thiorhodococcus mannitoliphagus and Thiorhodococcus minor, purple sulfur photosynthetic bacteria in the gammaproteobacterial family, Chromatiaceae.</title>
        <authorList>
            <person name="Aviles F.A."/>
            <person name="Meyer T.E."/>
            <person name="Kyndt J.A."/>
        </authorList>
    </citation>
    <scope>NUCLEOTIDE SEQUENCE [LARGE SCALE GENOMIC DNA]</scope>
    <source>
        <strain evidence="2 3">DSM 11518</strain>
    </source>
</reference>
<organism evidence="2 3">
    <name type="scientific">Thiorhodococcus minor</name>
    <dbReference type="NCBI Taxonomy" id="57489"/>
    <lineage>
        <taxon>Bacteria</taxon>
        <taxon>Pseudomonadati</taxon>
        <taxon>Pseudomonadota</taxon>
        <taxon>Gammaproteobacteria</taxon>
        <taxon>Chromatiales</taxon>
        <taxon>Chromatiaceae</taxon>
        <taxon>Thiorhodococcus</taxon>
    </lineage>
</organism>
<evidence type="ECO:0000313" key="2">
    <source>
        <dbReference type="EMBL" id="NEV63937.1"/>
    </source>
</evidence>